<accession>A0A1V0UQI7</accession>
<dbReference type="PRINTS" id="PR00702">
    <property type="entry name" value="ACRIFLAVINRP"/>
</dbReference>
<evidence type="ECO:0000256" key="5">
    <source>
        <dbReference type="ARBA" id="ARBA00022927"/>
    </source>
</evidence>
<comment type="subunit">
    <text evidence="9">Forms a complex with SecF. Part of the essential Sec protein translocation apparatus which comprises SecA, SecYEG and auxiliary proteins SecDF. Other proteins may also be involved.</text>
</comment>
<dbReference type="NCBIfam" id="TIGR00916">
    <property type="entry name" value="2A0604s01"/>
    <property type="match status" value="1"/>
</dbReference>
<feature type="transmembrane region" description="Helical" evidence="9">
    <location>
        <begin position="241"/>
        <end position="259"/>
    </location>
</feature>
<dbReference type="GO" id="GO:0006605">
    <property type="term" value="P:protein targeting"/>
    <property type="evidence" value="ECO:0007669"/>
    <property type="project" value="UniProtKB-UniRule"/>
</dbReference>
<dbReference type="HAMAP" id="MF_01463_B">
    <property type="entry name" value="SecD_B"/>
    <property type="match status" value="1"/>
</dbReference>
<dbReference type="Pfam" id="PF21760">
    <property type="entry name" value="SecD_1st"/>
    <property type="match status" value="1"/>
</dbReference>
<comment type="function">
    <text evidence="9">Part of the Sec protein translocase complex. Interacts with the SecYEG preprotein conducting channel. SecDF uses the proton motive force (PMF) to complete protein translocation after the ATP-dependent function of SecA.</text>
</comment>
<comment type="caution">
    <text evidence="9">Lacks conserved residue(s) required for the propagation of feature annotation.</text>
</comment>
<dbReference type="AlphaFoldDB" id="A0A1V0UQI7"/>
<proteinExistence type="inferred from homology"/>
<dbReference type="InterPro" id="IPR048631">
    <property type="entry name" value="SecD_1st"/>
</dbReference>
<dbReference type="NCBIfam" id="TIGR01129">
    <property type="entry name" value="secD"/>
    <property type="match status" value="1"/>
</dbReference>
<evidence type="ECO:0000259" key="11">
    <source>
        <dbReference type="Pfam" id="PF21760"/>
    </source>
</evidence>
<evidence type="ECO:0000256" key="6">
    <source>
        <dbReference type="ARBA" id="ARBA00022989"/>
    </source>
</evidence>
<dbReference type="GO" id="GO:0005886">
    <property type="term" value="C:plasma membrane"/>
    <property type="evidence" value="ECO:0007669"/>
    <property type="project" value="UniProtKB-SubCell"/>
</dbReference>
<keyword evidence="7 9" id="KW-0811">Translocation</keyword>
<feature type="domain" description="Protein translocase subunit SecDF P1" evidence="11">
    <location>
        <begin position="63"/>
        <end position="119"/>
    </location>
</feature>
<dbReference type="FunFam" id="1.20.1640.10:FF:000004">
    <property type="entry name" value="Protein translocase subunit SecD"/>
    <property type="match status" value="1"/>
</dbReference>
<dbReference type="Gene3D" id="3.30.70.3220">
    <property type="match status" value="1"/>
</dbReference>
<organism evidence="13 14">
    <name type="scientific">Paenibacillus larvae subsp. pulvifaciens</name>
    <dbReference type="NCBI Taxonomy" id="1477"/>
    <lineage>
        <taxon>Bacteria</taxon>
        <taxon>Bacillati</taxon>
        <taxon>Bacillota</taxon>
        <taxon>Bacilli</taxon>
        <taxon>Bacillales</taxon>
        <taxon>Paenibacillaceae</taxon>
        <taxon>Paenibacillus</taxon>
    </lineage>
</organism>
<evidence type="ECO:0000313" key="13">
    <source>
        <dbReference type="EMBL" id="ARF67401.1"/>
    </source>
</evidence>
<feature type="domain" description="SecDF P1 head subdomain" evidence="12">
    <location>
        <begin position="122"/>
        <end position="215"/>
    </location>
</feature>
<name>A0A1V0UQI7_9BACL</name>
<keyword evidence="4 9" id="KW-0812">Transmembrane</keyword>
<evidence type="ECO:0000256" key="7">
    <source>
        <dbReference type="ARBA" id="ARBA00023010"/>
    </source>
</evidence>
<reference evidence="13 14" key="1">
    <citation type="submission" date="2017-03" db="EMBL/GenBank/DDBJ databases">
        <title>Paenibacillus larvae genome sequencing.</title>
        <authorList>
            <person name="Dingman D.W."/>
        </authorList>
    </citation>
    <scope>NUCLEOTIDE SEQUENCE [LARGE SCALE GENOMIC DNA]</scope>
    <source>
        <strain evidence="13 14">SAG 10367</strain>
    </source>
</reference>
<keyword evidence="5 9" id="KW-0653">Protein transport</keyword>
<sequence>MDWKRISIFFMTILVTLAIVLWTSPNLVKQIRLGLDLKGGFEILYVASPLEEGKPVTKESLKETAKSLEKRADAIGIAEPEITTEGNDRIRVRLAGVENEEQVREIIKKPADLTFRGPDGTVELNGSDFVENGAAVGFDNLNKPMVQVKVKDKDKLKKVTEKLLQKPLAIYLDDKQLSAPVVQSVISEGTATISGNYTVQEANELRDTINLGAMPLKLTEKYTQSVGATLGQQSMKQTVEAGIIGATVILLFMVLYYRVPGLIAAFTLISYIWLMLLVFNLIHATLTLPGIAALVLGIGMAVDANIITYERIKEEIRSGKSILSSVKAGSKHSLRTIMDANITNLIAGIVLYYIGNGAIRGFALTHMLSIGVSILTNVVLSRFLLHLLIRGKLAKKPSYFGVKEADIREL</sequence>
<evidence type="ECO:0000256" key="9">
    <source>
        <dbReference type="HAMAP-Rule" id="MF_01463"/>
    </source>
</evidence>
<evidence type="ECO:0000256" key="4">
    <source>
        <dbReference type="ARBA" id="ARBA00022692"/>
    </source>
</evidence>
<feature type="transmembrane region" description="Helical" evidence="9">
    <location>
        <begin position="6"/>
        <end position="28"/>
    </location>
</feature>
<evidence type="ECO:0000256" key="8">
    <source>
        <dbReference type="ARBA" id="ARBA00023136"/>
    </source>
</evidence>
<comment type="subcellular location">
    <subcellularLocation>
        <location evidence="1 9">Cell membrane</location>
        <topology evidence="1 9">Multi-pass membrane protein</topology>
    </subcellularLocation>
</comment>
<dbReference type="Proteomes" id="UP000192727">
    <property type="component" value="Chromosome"/>
</dbReference>
<dbReference type="InterPro" id="IPR054384">
    <property type="entry name" value="SecDF_P1_head"/>
</dbReference>
<gene>
    <name evidence="9" type="primary">secD</name>
    <name evidence="13" type="ORF">B7C51_05520</name>
</gene>
<comment type="similarity">
    <text evidence="9">Belongs to the SecD/SecF family. SecD subfamily.</text>
</comment>
<feature type="transmembrane region" description="Helical" evidence="9">
    <location>
        <begin position="337"/>
        <end position="355"/>
    </location>
</feature>
<keyword evidence="3 9" id="KW-1003">Cell membrane</keyword>
<feature type="transmembrane region" description="Helical" evidence="9">
    <location>
        <begin position="367"/>
        <end position="389"/>
    </location>
</feature>
<dbReference type="GO" id="GO:0065002">
    <property type="term" value="P:intracellular protein transmembrane transport"/>
    <property type="evidence" value="ECO:0007669"/>
    <property type="project" value="UniProtKB-UniRule"/>
</dbReference>
<dbReference type="EMBL" id="CP020557">
    <property type="protein sequence ID" value="ARF67401.1"/>
    <property type="molecule type" value="Genomic_DNA"/>
</dbReference>
<dbReference type="SUPFAM" id="SSF82866">
    <property type="entry name" value="Multidrug efflux transporter AcrB transmembrane domain"/>
    <property type="match status" value="1"/>
</dbReference>
<evidence type="ECO:0000259" key="10">
    <source>
        <dbReference type="Pfam" id="PF02355"/>
    </source>
</evidence>
<dbReference type="InterPro" id="IPR048634">
    <property type="entry name" value="SecD_SecF_C"/>
</dbReference>
<dbReference type="PANTHER" id="PTHR30081:SF1">
    <property type="entry name" value="PROTEIN TRANSLOCASE SUBUNIT SECD"/>
    <property type="match status" value="1"/>
</dbReference>
<evidence type="ECO:0000313" key="14">
    <source>
        <dbReference type="Proteomes" id="UP000192727"/>
    </source>
</evidence>
<dbReference type="Pfam" id="PF02355">
    <property type="entry name" value="SecD_SecF_C"/>
    <property type="match status" value="1"/>
</dbReference>
<dbReference type="RefSeq" id="WP_083039084.1">
    <property type="nucleotide sequence ID" value="NZ_CP020557.1"/>
</dbReference>
<dbReference type="InterPro" id="IPR055344">
    <property type="entry name" value="SecD_SecF_C_bact"/>
</dbReference>
<dbReference type="PANTHER" id="PTHR30081">
    <property type="entry name" value="PROTEIN-EXPORT MEMBRANE PROTEIN SEC"/>
    <property type="match status" value="1"/>
</dbReference>
<keyword evidence="2 9" id="KW-0813">Transport</keyword>
<feature type="domain" description="Protein export membrane protein SecD/SecF C-terminal" evidence="10">
    <location>
        <begin position="220"/>
        <end position="386"/>
    </location>
</feature>
<dbReference type="GO" id="GO:0015450">
    <property type="term" value="F:protein-transporting ATPase activity"/>
    <property type="evidence" value="ECO:0007669"/>
    <property type="project" value="InterPro"/>
</dbReference>
<feature type="transmembrane region" description="Helical" evidence="9">
    <location>
        <begin position="271"/>
        <end position="302"/>
    </location>
</feature>
<keyword evidence="6 9" id="KW-1133">Transmembrane helix</keyword>
<dbReference type="InterPro" id="IPR022813">
    <property type="entry name" value="SecD/SecF_arch_bac"/>
</dbReference>
<dbReference type="InterPro" id="IPR001036">
    <property type="entry name" value="Acrflvin-R"/>
</dbReference>
<dbReference type="Pfam" id="PF22599">
    <property type="entry name" value="SecDF_P1_head"/>
    <property type="match status" value="1"/>
</dbReference>
<evidence type="ECO:0000256" key="1">
    <source>
        <dbReference type="ARBA" id="ARBA00004651"/>
    </source>
</evidence>
<dbReference type="GO" id="GO:0043952">
    <property type="term" value="P:protein transport by the Sec complex"/>
    <property type="evidence" value="ECO:0007669"/>
    <property type="project" value="UniProtKB-UniRule"/>
</dbReference>
<evidence type="ECO:0000256" key="2">
    <source>
        <dbReference type="ARBA" id="ARBA00022448"/>
    </source>
</evidence>
<evidence type="ECO:0000259" key="12">
    <source>
        <dbReference type="Pfam" id="PF22599"/>
    </source>
</evidence>
<dbReference type="Gene3D" id="1.20.1640.10">
    <property type="entry name" value="Multidrug efflux transporter AcrB transmembrane domain"/>
    <property type="match status" value="1"/>
</dbReference>
<keyword evidence="8 9" id="KW-0472">Membrane</keyword>
<dbReference type="InterPro" id="IPR005791">
    <property type="entry name" value="SecD"/>
</dbReference>
<evidence type="ECO:0000256" key="3">
    <source>
        <dbReference type="ARBA" id="ARBA00022475"/>
    </source>
</evidence>
<protein>
    <recommendedName>
        <fullName evidence="9">Protein translocase subunit SecD</fullName>
    </recommendedName>
</protein>